<protein>
    <recommendedName>
        <fullName evidence="1">Stage 0 sporulation protein A homolog</fullName>
    </recommendedName>
</protein>
<sequence>MSTVLIVEDNLEQLCFLKDILEESQEDITIFTATSVKQAYHLALSHNINLFFIDIGLPDGSGLELAKNLRAIQKYELTWVVFLTTYTQYILKAFKQIHCYDYIVKPYKKEDIIAITKKLLNTSSLASSNNDEQYLTFQMKGYILKIFIKDIVYIEVYKKNCTIYTSNDSYLVKKMPLSKIYEMLSPGEFIQCHRSFLVNIHYIKEMKKTDNIWVITFLNHSETVMLGETFKDNVISKLGLSKWVNVK</sequence>
<dbReference type="PROSITE" id="PS50110">
    <property type="entry name" value="RESPONSE_REGULATORY"/>
    <property type="match status" value="1"/>
</dbReference>
<dbReference type="HOGENOM" id="CLU_000445_14_1_9"/>
<dbReference type="Gene3D" id="2.40.50.1020">
    <property type="entry name" value="LytTr DNA-binding domain"/>
    <property type="match status" value="1"/>
</dbReference>
<organism evidence="6 7">
    <name type="scientific">Alkaliphilus metalliredigens (strain QYMF)</name>
    <dbReference type="NCBI Taxonomy" id="293826"/>
    <lineage>
        <taxon>Bacteria</taxon>
        <taxon>Bacillati</taxon>
        <taxon>Bacillota</taxon>
        <taxon>Clostridia</taxon>
        <taxon>Peptostreptococcales</taxon>
        <taxon>Natronincolaceae</taxon>
        <taxon>Alkaliphilus</taxon>
    </lineage>
</organism>
<dbReference type="InterPro" id="IPR046947">
    <property type="entry name" value="LytR-like"/>
</dbReference>
<dbReference type="InterPro" id="IPR011006">
    <property type="entry name" value="CheY-like_superfamily"/>
</dbReference>
<feature type="domain" description="HTH LytTR-type" evidence="5">
    <location>
        <begin position="135"/>
        <end position="211"/>
    </location>
</feature>
<dbReference type="eggNOG" id="COG3279">
    <property type="taxonomic scope" value="Bacteria"/>
</dbReference>
<dbReference type="SMART" id="SM00448">
    <property type="entry name" value="REC"/>
    <property type="match status" value="1"/>
</dbReference>
<dbReference type="STRING" id="293826.Amet_3563"/>
<dbReference type="PROSITE" id="PS50930">
    <property type="entry name" value="HTH_LYTTR"/>
    <property type="match status" value="1"/>
</dbReference>
<dbReference type="Pfam" id="PF00072">
    <property type="entry name" value="Response_reg"/>
    <property type="match status" value="1"/>
</dbReference>
<dbReference type="GO" id="GO:0000156">
    <property type="term" value="F:phosphorelay response regulator activity"/>
    <property type="evidence" value="ECO:0007669"/>
    <property type="project" value="InterPro"/>
</dbReference>
<dbReference type="SUPFAM" id="SSF52172">
    <property type="entry name" value="CheY-like"/>
    <property type="match status" value="1"/>
</dbReference>
<dbReference type="RefSeq" id="WP_012064645.1">
    <property type="nucleotide sequence ID" value="NC_009633.1"/>
</dbReference>
<evidence type="ECO:0000313" key="7">
    <source>
        <dbReference type="Proteomes" id="UP000001572"/>
    </source>
</evidence>
<dbReference type="PANTHER" id="PTHR37299">
    <property type="entry name" value="TRANSCRIPTIONAL REGULATOR-RELATED"/>
    <property type="match status" value="1"/>
</dbReference>
<keyword evidence="3" id="KW-0597">Phosphoprotein</keyword>
<dbReference type="SMART" id="SM00850">
    <property type="entry name" value="LytTR"/>
    <property type="match status" value="1"/>
</dbReference>
<dbReference type="AlphaFoldDB" id="A6TU17"/>
<dbReference type="PANTHER" id="PTHR37299:SF1">
    <property type="entry name" value="STAGE 0 SPORULATION PROTEIN A HOMOLOG"/>
    <property type="match status" value="1"/>
</dbReference>
<name>A6TU17_ALKMQ</name>
<comment type="function">
    <text evidence="2">May play the central regulatory role in sporulation. It may be an element of the effector pathway responsible for the activation of sporulation genes in response to nutritional stress. Spo0A may act in concert with spo0H (a sigma factor) to control the expression of some genes that are critical to the sporulation process.</text>
</comment>
<evidence type="ECO:0000259" key="4">
    <source>
        <dbReference type="PROSITE" id="PS50110"/>
    </source>
</evidence>
<dbReference type="InterPro" id="IPR007492">
    <property type="entry name" value="LytTR_DNA-bd_dom"/>
</dbReference>
<feature type="domain" description="Response regulatory" evidence="4">
    <location>
        <begin position="3"/>
        <end position="120"/>
    </location>
</feature>
<gene>
    <name evidence="6" type="ordered locus">Amet_3563</name>
</gene>
<evidence type="ECO:0000256" key="3">
    <source>
        <dbReference type="PROSITE-ProRule" id="PRU00169"/>
    </source>
</evidence>
<evidence type="ECO:0000259" key="5">
    <source>
        <dbReference type="PROSITE" id="PS50930"/>
    </source>
</evidence>
<reference evidence="7" key="1">
    <citation type="journal article" date="2016" name="Genome Announc.">
        <title>Complete genome sequence of Alkaliphilus metalliredigens strain QYMF, an alkaliphilic and metal-reducing bacterium isolated from borax-contaminated leachate ponds.</title>
        <authorList>
            <person name="Hwang C."/>
            <person name="Copeland A."/>
            <person name="Lucas S."/>
            <person name="Lapidus A."/>
            <person name="Barry K."/>
            <person name="Detter J.C."/>
            <person name="Glavina Del Rio T."/>
            <person name="Hammon N."/>
            <person name="Israni S."/>
            <person name="Dalin E."/>
            <person name="Tice H."/>
            <person name="Pitluck S."/>
            <person name="Chertkov O."/>
            <person name="Brettin T."/>
            <person name="Bruce D."/>
            <person name="Han C."/>
            <person name="Schmutz J."/>
            <person name="Larimer F."/>
            <person name="Land M.L."/>
            <person name="Hauser L."/>
            <person name="Kyrpides N."/>
            <person name="Mikhailova N."/>
            <person name="Ye Q."/>
            <person name="Zhou J."/>
            <person name="Richardson P."/>
            <person name="Fields M.W."/>
        </authorList>
    </citation>
    <scope>NUCLEOTIDE SEQUENCE [LARGE SCALE GENOMIC DNA]</scope>
    <source>
        <strain evidence="7">QYMF</strain>
    </source>
</reference>
<accession>A6TU17</accession>
<dbReference type="Proteomes" id="UP000001572">
    <property type="component" value="Chromosome"/>
</dbReference>
<evidence type="ECO:0000313" key="6">
    <source>
        <dbReference type="EMBL" id="ABR49685.1"/>
    </source>
</evidence>
<dbReference type="Pfam" id="PF04397">
    <property type="entry name" value="LytTR"/>
    <property type="match status" value="1"/>
</dbReference>
<evidence type="ECO:0000256" key="1">
    <source>
        <dbReference type="ARBA" id="ARBA00018672"/>
    </source>
</evidence>
<dbReference type="EMBL" id="CP000724">
    <property type="protein sequence ID" value="ABR49685.1"/>
    <property type="molecule type" value="Genomic_DNA"/>
</dbReference>
<dbReference type="KEGG" id="amt:Amet_3563"/>
<keyword evidence="7" id="KW-1185">Reference proteome</keyword>
<evidence type="ECO:0000256" key="2">
    <source>
        <dbReference type="ARBA" id="ARBA00024867"/>
    </source>
</evidence>
<dbReference type="Gene3D" id="3.40.50.2300">
    <property type="match status" value="1"/>
</dbReference>
<proteinExistence type="predicted"/>
<feature type="modified residue" description="4-aspartylphosphate" evidence="3">
    <location>
        <position position="54"/>
    </location>
</feature>
<dbReference type="GO" id="GO:0003677">
    <property type="term" value="F:DNA binding"/>
    <property type="evidence" value="ECO:0007669"/>
    <property type="project" value="InterPro"/>
</dbReference>
<dbReference type="InterPro" id="IPR001789">
    <property type="entry name" value="Sig_transdc_resp-reg_receiver"/>
</dbReference>